<keyword evidence="6" id="KW-1185">Reference proteome</keyword>
<feature type="repeat" description="WD" evidence="3">
    <location>
        <begin position="596"/>
        <end position="637"/>
    </location>
</feature>
<dbReference type="InterPro" id="IPR001680">
    <property type="entry name" value="WD40_rpt"/>
</dbReference>
<gene>
    <name evidence="5" type="ORF">GCG54_00014332</name>
</gene>
<keyword evidence="1 3" id="KW-0853">WD repeat</keyword>
<dbReference type="SMART" id="SM00320">
    <property type="entry name" value="WD40"/>
    <property type="match status" value="9"/>
</dbReference>
<evidence type="ECO:0000259" key="4">
    <source>
        <dbReference type="Pfam" id="PF24883"/>
    </source>
</evidence>
<dbReference type="PROSITE" id="PS50082">
    <property type="entry name" value="WD_REPEATS_2"/>
    <property type="match status" value="4"/>
</dbReference>
<dbReference type="InterPro" id="IPR020472">
    <property type="entry name" value="WD40_PAC1"/>
</dbReference>
<sequence>MPYSAVPMSGTRIQDVHQNVGPGVQNNNCGPGTQYIAHNINIGSRDDSRFLKDLFKTDPKDDKQTIESLKGDLIPGLCHWIVDHPSFRNWRTGPQRRLLWITGEPGKGKTMLMCHTINYLRGQGHKPLYYFCQATRKTTATDVVRGLLWLLLTEDRSLIEPLRHDYEQKGEMLFQDSNSLGVLCAILTRILSDSPGVKVTIVVDALDECETDLDRLLGLLMTLSKIARTIVSSRDLPRIANGLSVAKDKLRIVLGNNKDKVDEYIRYKVNQLATLRGYDQETYNKVSNYLRLQANGTFLWVSLVCEQLADNEVSAADTYSILSSYPKGLDEVYQRILDQISGMRSERKHLCFKTISLFGICCNSISSEGLSTIFGPSCSLEQITKECRGLLIFQNNAIYLVHQSVKEFWFRKSTTNSVFGDVESQHTWLLSRLIQTMSKDLRGKDDKVAISFRANTPMSLLQYACVYWIDHFIKSNIERQEQQDIVYHFLETHFLHWVEALSRLRLLFKGIDGLVELLEACKSKSEEFVNLIWDALRFLRRFRVGIERSPIEVYRSALLFSPEQSAVRKLFADKDSPALQLTAMAQRDWGSSLQSLEAQSPSTLPVVFSSDGSTIVSAFINQYIALWKTDTGSYIRSLRGHSTPIHSLTYSKDGSTIVSGSASGTITLWDTAKGHFRNVFFTGHKAAVVVVALDERGQILVSGSLDRTIKIWDAMTGTCRHTLEDVEGARLAVSGDGKFFAFPTTAGDIQLWNAQTFVHDKTLRGQLDEVQVIALSGNGRKAASASNKYMVVWDLANGSIQSRRRVDKRISAIVFSTDNSGLATNWGAHGVKLWKLNGHGLKTLHGFSGPFHSLCFSPDGRTLASSATDGTVKLWDVANDEWIQSRRASVSTPSPDDISESSGLRFRSDSSARRASLWRQMLLSSFGRPESITWLGLDRRSYRIHIRDHHFKQIAAVAFSPDGKEVVVVDGNVVTVWDYQAGWRREEFVSRLDCASDAIVSTTFCKDSIYVAEYSSSDMRTSLWDIPSGRCLKTVDDGISVTSLAFSRNGSTLAAYGRVSLRLWDTATGDLKASFTTDLESLNPGRIRFSENGSHIYFDSNSFNLSSPGPIVANGLIGIIYIVPHQYRIRRDLDWIAKGDTNVLWLPPGYRPSVWDIVGSDVVMGCGSRVVFIRLPDKDV</sequence>
<feature type="domain" description="Nephrocystin 3-like N-terminal" evidence="4">
    <location>
        <begin position="76"/>
        <end position="234"/>
    </location>
</feature>
<dbReference type="SUPFAM" id="SSF50978">
    <property type="entry name" value="WD40 repeat-like"/>
    <property type="match status" value="2"/>
</dbReference>
<dbReference type="Proteomes" id="UP000613401">
    <property type="component" value="Unassembled WGS sequence"/>
</dbReference>
<comment type="caution">
    <text evidence="5">The sequence shown here is derived from an EMBL/GenBank/DDBJ whole genome shotgun (WGS) entry which is preliminary data.</text>
</comment>
<proteinExistence type="predicted"/>
<dbReference type="Pfam" id="PF00400">
    <property type="entry name" value="WD40"/>
    <property type="match status" value="3"/>
</dbReference>
<reference evidence="5" key="1">
    <citation type="journal article" date="2020" name="Phytopathology">
        <title>Genome sequence and comparative analysis of Colletotrichum gloeosporioides isolated from Liriodendron leaves.</title>
        <authorList>
            <person name="Fu F.F."/>
            <person name="Hao Z."/>
            <person name="Wang P."/>
            <person name="Lu Y."/>
            <person name="Xue L.J."/>
            <person name="Wei G."/>
            <person name="Tian Y."/>
            <person name="Baishi H."/>
            <person name="Xu H."/>
            <person name="Shi J."/>
            <person name="Cheng T."/>
            <person name="Wang G."/>
            <person name="Yi Y."/>
            <person name="Chen J."/>
        </authorList>
    </citation>
    <scope>NUCLEOTIDE SEQUENCE</scope>
    <source>
        <strain evidence="5">Lc1</strain>
    </source>
</reference>
<dbReference type="InterPro" id="IPR036322">
    <property type="entry name" value="WD40_repeat_dom_sf"/>
</dbReference>
<dbReference type="InterPro" id="IPR015943">
    <property type="entry name" value="WD40/YVTN_repeat-like_dom_sf"/>
</dbReference>
<name>A0A8H4FHU5_COLGL</name>
<organism evidence="5 6">
    <name type="scientific">Colletotrichum gloeosporioides</name>
    <name type="common">Anthracnose fungus</name>
    <name type="synonym">Glomerella cingulata</name>
    <dbReference type="NCBI Taxonomy" id="474922"/>
    <lineage>
        <taxon>Eukaryota</taxon>
        <taxon>Fungi</taxon>
        <taxon>Dikarya</taxon>
        <taxon>Ascomycota</taxon>
        <taxon>Pezizomycotina</taxon>
        <taxon>Sordariomycetes</taxon>
        <taxon>Hypocreomycetidae</taxon>
        <taxon>Glomerellales</taxon>
        <taxon>Glomerellaceae</taxon>
        <taxon>Colletotrichum</taxon>
        <taxon>Colletotrichum gloeosporioides species complex</taxon>
    </lineage>
</organism>
<dbReference type="EMBL" id="WVTB01000062">
    <property type="protein sequence ID" value="KAF3802625.1"/>
    <property type="molecule type" value="Genomic_DNA"/>
</dbReference>
<dbReference type="PROSITE" id="PS50294">
    <property type="entry name" value="WD_REPEATS_REGION"/>
    <property type="match status" value="3"/>
</dbReference>
<feature type="repeat" description="WD" evidence="3">
    <location>
        <begin position="844"/>
        <end position="885"/>
    </location>
</feature>
<dbReference type="InterPro" id="IPR050349">
    <property type="entry name" value="WD_LIS1/nudF_dynein_reg"/>
</dbReference>
<evidence type="ECO:0000313" key="6">
    <source>
        <dbReference type="Proteomes" id="UP000613401"/>
    </source>
</evidence>
<dbReference type="Pfam" id="PF24883">
    <property type="entry name" value="NPHP3_N"/>
    <property type="match status" value="1"/>
</dbReference>
<dbReference type="Gene3D" id="2.130.10.10">
    <property type="entry name" value="YVTN repeat-like/Quinoprotein amine dehydrogenase"/>
    <property type="match status" value="3"/>
</dbReference>
<reference evidence="5" key="2">
    <citation type="submission" date="2020-03" db="EMBL/GenBank/DDBJ databases">
        <authorList>
            <person name="Fu F.-F."/>
            <person name="Chen J."/>
        </authorList>
    </citation>
    <scope>NUCLEOTIDE SEQUENCE</scope>
    <source>
        <strain evidence="5">Lc1</strain>
    </source>
</reference>
<dbReference type="CDD" id="cd00200">
    <property type="entry name" value="WD40"/>
    <property type="match status" value="1"/>
</dbReference>
<dbReference type="PANTHER" id="PTHR44129">
    <property type="entry name" value="WD REPEAT-CONTAINING PROTEIN POP1"/>
    <property type="match status" value="1"/>
</dbReference>
<dbReference type="Gene3D" id="3.40.50.300">
    <property type="entry name" value="P-loop containing nucleotide triphosphate hydrolases"/>
    <property type="match status" value="1"/>
</dbReference>
<dbReference type="PRINTS" id="PR00320">
    <property type="entry name" value="GPROTEINBRPT"/>
</dbReference>
<feature type="repeat" description="WD" evidence="3">
    <location>
        <begin position="681"/>
        <end position="722"/>
    </location>
</feature>
<evidence type="ECO:0000256" key="2">
    <source>
        <dbReference type="ARBA" id="ARBA00022737"/>
    </source>
</evidence>
<dbReference type="InterPro" id="IPR019775">
    <property type="entry name" value="WD40_repeat_CS"/>
</dbReference>
<dbReference type="GeneID" id="69021446"/>
<keyword evidence="2" id="KW-0677">Repeat</keyword>
<dbReference type="RefSeq" id="XP_045261784.1">
    <property type="nucleotide sequence ID" value="XM_045414170.1"/>
</dbReference>
<dbReference type="InterPro" id="IPR056884">
    <property type="entry name" value="NPHP3-like_N"/>
</dbReference>
<dbReference type="InterPro" id="IPR027417">
    <property type="entry name" value="P-loop_NTPase"/>
</dbReference>
<accession>A0A8H4FHU5</accession>
<evidence type="ECO:0000256" key="3">
    <source>
        <dbReference type="PROSITE-ProRule" id="PRU00221"/>
    </source>
</evidence>
<dbReference type="SUPFAM" id="SSF52540">
    <property type="entry name" value="P-loop containing nucleoside triphosphate hydrolases"/>
    <property type="match status" value="1"/>
</dbReference>
<protein>
    <submittedName>
        <fullName evidence="5">Vegetative incompatibility protein HET-E-1</fullName>
    </submittedName>
</protein>
<evidence type="ECO:0000313" key="5">
    <source>
        <dbReference type="EMBL" id="KAF3802625.1"/>
    </source>
</evidence>
<evidence type="ECO:0000256" key="1">
    <source>
        <dbReference type="ARBA" id="ARBA00022574"/>
    </source>
</evidence>
<dbReference type="PROSITE" id="PS00678">
    <property type="entry name" value="WD_REPEATS_1"/>
    <property type="match status" value="1"/>
</dbReference>
<feature type="repeat" description="WD" evidence="3">
    <location>
        <begin position="638"/>
        <end position="679"/>
    </location>
</feature>
<dbReference type="AlphaFoldDB" id="A0A8H4FHU5"/>